<dbReference type="STRING" id="117157.SAMN04489717_0565"/>
<evidence type="ECO:0000256" key="1">
    <source>
        <dbReference type="SAM" id="Phobius"/>
    </source>
</evidence>
<name>A0A1H1LYE0_9ACTN</name>
<reference evidence="2 3" key="1">
    <citation type="submission" date="2016-10" db="EMBL/GenBank/DDBJ databases">
        <authorList>
            <person name="de Groot N.N."/>
        </authorList>
    </citation>
    <scope>NUCLEOTIDE SEQUENCE [LARGE SCALE GENOMIC DNA]</scope>
    <source>
        <strain evidence="2 3">DSM 22024</strain>
    </source>
</reference>
<evidence type="ECO:0000313" key="3">
    <source>
        <dbReference type="Proteomes" id="UP000198983"/>
    </source>
</evidence>
<proteinExistence type="predicted"/>
<accession>A0A1H1LYE0</accession>
<keyword evidence="1" id="KW-0472">Membrane</keyword>
<keyword evidence="3" id="KW-1185">Reference proteome</keyword>
<keyword evidence="1" id="KW-0812">Transmembrane</keyword>
<keyword evidence="1" id="KW-1133">Transmembrane helix</keyword>
<dbReference type="EMBL" id="LT629732">
    <property type="protein sequence ID" value="SDR78789.1"/>
    <property type="molecule type" value="Genomic_DNA"/>
</dbReference>
<gene>
    <name evidence="2" type="ORF">SAMN04489717_0565</name>
</gene>
<organism evidence="2 3">
    <name type="scientific">Actinopolymorpha singaporensis</name>
    <dbReference type="NCBI Taxonomy" id="117157"/>
    <lineage>
        <taxon>Bacteria</taxon>
        <taxon>Bacillati</taxon>
        <taxon>Actinomycetota</taxon>
        <taxon>Actinomycetes</taxon>
        <taxon>Propionibacteriales</taxon>
        <taxon>Actinopolymorphaceae</taxon>
        <taxon>Actinopolymorpha</taxon>
    </lineage>
</organism>
<protein>
    <submittedName>
        <fullName evidence="2">Uncharacterized protein</fullName>
    </submittedName>
</protein>
<dbReference type="Proteomes" id="UP000198983">
    <property type="component" value="Chromosome I"/>
</dbReference>
<evidence type="ECO:0000313" key="2">
    <source>
        <dbReference type="EMBL" id="SDR78789.1"/>
    </source>
</evidence>
<feature type="transmembrane region" description="Helical" evidence="1">
    <location>
        <begin position="57"/>
        <end position="78"/>
    </location>
</feature>
<dbReference type="AlphaFoldDB" id="A0A1H1LYE0"/>
<sequence length="98" mass="10803">MPDFVPGSILSGLFQVCRPRGSVRPVSGSLRRLSPARSDRKPGIRRADPRLGRVWEAAFVAVLLVLVLAVGMLGAYVLRNLLRRPRRGPQDTDQRNGS</sequence>